<evidence type="ECO:0000313" key="1">
    <source>
        <dbReference type="EMBL" id="VDP45804.1"/>
    </source>
</evidence>
<keyword evidence="2" id="KW-1185">Reference proteome</keyword>
<evidence type="ECO:0000313" key="2">
    <source>
        <dbReference type="Proteomes" id="UP000277204"/>
    </source>
</evidence>
<sequence>MMQFDDVDFADDPTLLPHMQQQMQEKTIRVAECSAVHAIILDGEAMVDVKPLTYQGSITGEHGESDADVDVGICKARATYLQMKNI</sequence>
<dbReference type="AlphaFoldDB" id="A0A183N462"/>
<name>A0A183N462_9TREM</name>
<proteinExistence type="predicted"/>
<gene>
    <name evidence="1" type="ORF">SMRZ_LOCUS23087</name>
</gene>
<dbReference type="EMBL" id="UZAI01019507">
    <property type="protein sequence ID" value="VDP45804.1"/>
    <property type="molecule type" value="Genomic_DNA"/>
</dbReference>
<organism evidence="1 2">
    <name type="scientific">Schistosoma margrebowiei</name>
    <dbReference type="NCBI Taxonomy" id="48269"/>
    <lineage>
        <taxon>Eukaryota</taxon>
        <taxon>Metazoa</taxon>
        <taxon>Spiralia</taxon>
        <taxon>Lophotrochozoa</taxon>
        <taxon>Platyhelminthes</taxon>
        <taxon>Trematoda</taxon>
        <taxon>Digenea</taxon>
        <taxon>Strigeidida</taxon>
        <taxon>Schistosomatoidea</taxon>
        <taxon>Schistosomatidae</taxon>
        <taxon>Schistosoma</taxon>
    </lineage>
</organism>
<accession>A0A183N462</accession>
<dbReference type="Proteomes" id="UP000277204">
    <property type="component" value="Unassembled WGS sequence"/>
</dbReference>
<reference evidence="1 2" key="1">
    <citation type="submission" date="2018-11" db="EMBL/GenBank/DDBJ databases">
        <authorList>
            <consortium name="Pathogen Informatics"/>
        </authorList>
    </citation>
    <scope>NUCLEOTIDE SEQUENCE [LARGE SCALE GENOMIC DNA]</scope>
    <source>
        <strain evidence="1 2">Zambia</strain>
    </source>
</reference>
<protein>
    <submittedName>
        <fullName evidence="1">Uncharacterized protein</fullName>
    </submittedName>
</protein>